<dbReference type="EMBL" id="JACOAF010000030">
    <property type="protein sequence ID" value="MBC3540621.1"/>
    <property type="molecule type" value="Genomic_DNA"/>
</dbReference>
<comment type="caution">
    <text evidence="1">The sequence shown here is derived from an EMBL/GenBank/DDBJ whole genome shotgun (WGS) entry which is preliminary data.</text>
</comment>
<proteinExistence type="predicted"/>
<organism evidence="1 2">
    <name type="scientific">Rufibacter sediminis</name>
    <dbReference type="NCBI Taxonomy" id="2762756"/>
    <lineage>
        <taxon>Bacteria</taxon>
        <taxon>Pseudomonadati</taxon>
        <taxon>Bacteroidota</taxon>
        <taxon>Cytophagia</taxon>
        <taxon>Cytophagales</taxon>
        <taxon>Hymenobacteraceae</taxon>
        <taxon>Rufibacter</taxon>
    </lineage>
</organism>
<accession>A0ABR6VVI6</accession>
<keyword evidence="2" id="KW-1185">Reference proteome</keyword>
<sequence>MTEVKTILNLIETVDPADTAKLDEIDARLWCFVNKWGYSAHKRLIMSDRLAVKVNNKNDWITGIPEYTRSRDALKAIRPKGYELRIYNYANDDEPFVICGMSNEKFRIATPPLKTEELAELHANIQTIAHDRSNP</sequence>
<name>A0ABR6VVI6_9BACT</name>
<protein>
    <recommendedName>
        <fullName evidence="3">Phage ABA sandwich domain-containing protein</fullName>
    </recommendedName>
</protein>
<reference evidence="1 2" key="1">
    <citation type="journal article" date="2019" name="Int. J. Syst. Evol. Microbiol.">
        <title>Rufibacter sediminis sp. nov., isolated from freshwater lake sediment.</title>
        <authorList>
            <person name="Qu J.H."/>
            <person name="Zhang L.J."/>
            <person name="Fu Y.H."/>
            <person name="Li H.F."/>
        </authorList>
    </citation>
    <scope>NUCLEOTIDE SEQUENCE [LARGE SCALE GENOMIC DNA]</scope>
    <source>
        <strain evidence="1 2">H-1</strain>
    </source>
</reference>
<evidence type="ECO:0008006" key="3">
    <source>
        <dbReference type="Google" id="ProtNLM"/>
    </source>
</evidence>
<evidence type="ECO:0000313" key="2">
    <source>
        <dbReference type="Proteomes" id="UP000659698"/>
    </source>
</evidence>
<evidence type="ECO:0000313" key="1">
    <source>
        <dbReference type="EMBL" id="MBC3540621.1"/>
    </source>
</evidence>
<gene>
    <name evidence="1" type="ORF">H7U12_13085</name>
</gene>
<dbReference type="Proteomes" id="UP000659698">
    <property type="component" value="Unassembled WGS sequence"/>
</dbReference>
<dbReference type="RefSeq" id="WP_186638626.1">
    <property type="nucleotide sequence ID" value="NZ_JACOAF010000030.1"/>
</dbReference>